<dbReference type="EMBL" id="QXFU01013255">
    <property type="protein sequence ID" value="KAE8950945.1"/>
    <property type="molecule type" value="Genomic_DNA"/>
</dbReference>
<evidence type="ECO:0000313" key="2">
    <source>
        <dbReference type="Proteomes" id="UP000435112"/>
    </source>
</evidence>
<gene>
    <name evidence="1" type="ORF">PR002_g33124</name>
</gene>
<proteinExistence type="predicted"/>
<dbReference type="Proteomes" id="UP000435112">
    <property type="component" value="Unassembled WGS sequence"/>
</dbReference>
<reference evidence="1 2" key="1">
    <citation type="submission" date="2018-09" db="EMBL/GenBank/DDBJ databases">
        <title>Genomic investigation of the strawberry pathogen Phytophthora fragariae indicates pathogenicity is determined by transcriptional variation in three key races.</title>
        <authorList>
            <person name="Adams T.M."/>
            <person name="Armitage A.D."/>
            <person name="Sobczyk M.K."/>
            <person name="Bates H.J."/>
            <person name="Dunwell J.M."/>
            <person name="Nellist C.F."/>
            <person name="Harrison R.J."/>
        </authorList>
    </citation>
    <scope>NUCLEOTIDE SEQUENCE [LARGE SCALE GENOMIC DNA]</scope>
    <source>
        <strain evidence="1 2">SCRP324</strain>
    </source>
</reference>
<comment type="caution">
    <text evidence="1">The sequence shown here is derived from an EMBL/GenBank/DDBJ whole genome shotgun (WGS) entry which is preliminary data.</text>
</comment>
<accession>A0A6A3FXR8</accession>
<sequence>MSPSTVTFFCMGNWPLSTFMSDVLPDPGCPSTSVMVPGSNTASTRLSTCRSVTRLVAVSLRTTCLRLL</sequence>
<name>A0A6A3FXR8_9STRA</name>
<evidence type="ECO:0000313" key="1">
    <source>
        <dbReference type="EMBL" id="KAE8950945.1"/>
    </source>
</evidence>
<dbReference type="AlphaFoldDB" id="A0A6A3FXR8"/>
<organism evidence="1 2">
    <name type="scientific">Phytophthora rubi</name>
    <dbReference type="NCBI Taxonomy" id="129364"/>
    <lineage>
        <taxon>Eukaryota</taxon>
        <taxon>Sar</taxon>
        <taxon>Stramenopiles</taxon>
        <taxon>Oomycota</taxon>
        <taxon>Peronosporomycetes</taxon>
        <taxon>Peronosporales</taxon>
        <taxon>Peronosporaceae</taxon>
        <taxon>Phytophthora</taxon>
    </lineage>
</organism>
<protein>
    <submittedName>
        <fullName evidence="1">Uncharacterized protein</fullName>
    </submittedName>
</protein>